<dbReference type="KEGG" id="aft:BBF96_03440"/>
<dbReference type="RefSeq" id="WP_127015845.1">
    <property type="nucleotide sequence ID" value="NZ_CP016379.1"/>
</dbReference>
<dbReference type="AlphaFoldDB" id="A0A3S9SW12"/>
<dbReference type="EMBL" id="CP016379">
    <property type="protein sequence ID" value="AZR72517.1"/>
    <property type="molecule type" value="Genomic_DNA"/>
</dbReference>
<reference evidence="1 2" key="1">
    <citation type="submission" date="2016-07" db="EMBL/GenBank/DDBJ databases">
        <title>Genome and transcriptome analysis of iron-reducing fermentative bacteria Anoxybacter fermentans.</title>
        <authorList>
            <person name="Zeng X."/>
            <person name="Shao Z."/>
        </authorList>
    </citation>
    <scope>NUCLEOTIDE SEQUENCE [LARGE SCALE GENOMIC DNA]</scope>
    <source>
        <strain evidence="1 2">DY22613</strain>
    </source>
</reference>
<gene>
    <name evidence="1" type="ORF">BBF96_03440</name>
</gene>
<evidence type="ECO:0000313" key="2">
    <source>
        <dbReference type="Proteomes" id="UP000267250"/>
    </source>
</evidence>
<dbReference type="Proteomes" id="UP000267250">
    <property type="component" value="Chromosome"/>
</dbReference>
<organism evidence="1 2">
    <name type="scientific">Anoxybacter fermentans</name>
    <dbReference type="NCBI Taxonomy" id="1323375"/>
    <lineage>
        <taxon>Bacteria</taxon>
        <taxon>Bacillati</taxon>
        <taxon>Bacillota</taxon>
        <taxon>Clostridia</taxon>
        <taxon>Halanaerobiales</taxon>
        <taxon>Anoxybacter</taxon>
    </lineage>
</organism>
<evidence type="ECO:0000313" key="1">
    <source>
        <dbReference type="EMBL" id="AZR72517.1"/>
    </source>
</evidence>
<proteinExistence type="predicted"/>
<protein>
    <submittedName>
        <fullName evidence="1">Uncharacterized protein</fullName>
    </submittedName>
</protein>
<name>A0A3S9SW12_9FIRM</name>
<sequence>MAKMVLLLSYMIQKEEALEKFRRWYHDQGNAPGGYCIKTMPRDIAILTEILDREGYGEFRENGEWFKLYEQYQIPISANEIENLIRDYIEKARREKRKYKDIVRGLNFSLHRIFSECTDSIEKKYRIKLIEEATIEELIEYKLQFYVPERLEDFENLHKIVEELKNTRDREGVRKILAREYDYDGAEFRLKFIFGLEEIKILSEISDSKIILKIIKSMGIYWVKKIEDSG</sequence>
<keyword evidence="2" id="KW-1185">Reference proteome</keyword>
<accession>A0A3S9SW12</accession>